<evidence type="ECO:0000313" key="3">
    <source>
        <dbReference type="Proteomes" id="UP001333110"/>
    </source>
</evidence>
<sequence>MHEVQQSQKQSPETWTGTQCDSAEKDTRVLVKQKSNMSQQCTLAAINYCNTGLSREGWIRWRKARGRPLIRPGSWSTTDEERLRDEADQKERTEEPLRSSRRPRRLSSGSHTLYSPAVTMYKRAELLSPWVKNRCPHGSRTPATTAPPIPFTYPSPLPALPHLGIAEGDEQQREQIAEDKRANHVDLLVAWVGPLLPAKGLVAGVAVEEALVVSHWRGHGEGKRPDEPHAQQRVAGNAQGRGASGVHDGHVAVHRHGREREDAHQHGDGEEVVDELADEGAQHPGGEHVDRGLEGDAEEQVGQVGDAQVEDEDVGGAAALAWLAPRQHRDHQRVAQHPQGEDQDEDDQARRG</sequence>
<feature type="region of interest" description="Disordered" evidence="1">
    <location>
        <begin position="218"/>
        <end position="247"/>
    </location>
</feature>
<accession>A0AAN7NF00</accession>
<feature type="compositionally biased region" description="Basic and acidic residues" evidence="1">
    <location>
        <begin position="218"/>
        <end position="230"/>
    </location>
</feature>
<reference evidence="2 3" key="1">
    <citation type="journal article" date="2023" name="J. Hered.">
        <title>Chromosome-level genome of the wood stork (Mycteria americana) provides insight into avian chromosome evolution.</title>
        <authorList>
            <person name="Flamio R. Jr."/>
            <person name="Ramstad K.M."/>
        </authorList>
    </citation>
    <scope>NUCLEOTIDE SEQUENCE [LARGE SCALE GENOMIC DNA]</scope>
    <source>
        <strain evidence="2">JAX WOST 10</strain>
    </source>
</reference>
<dbReference type="AlphaFoldDB" id="A0AAN7NF00"/>
<gene>
    <name evidence="2" type="ORF">QYF61_010025</name>
</gene>
<feature type="region of interest" description="Disordered" evidence="1">
    <location>
        <begin position="1"/>
        <end position="22"/>
    </location>
</feature>
<keyword evidence="3" id="KW-1185">Reference proteome</keyword>
<proteinExistence type="predicted"/>
<dbReference type="EMBL" id="JAUNZN010000002">
    <property type="protein sequence ID" value="KAK4826528.1"/>
    <property type="molecule type" value="Genomic_DNA"/>
</dbReference>
<feature type="compositionally biased region" description="Acidic residues" evidence="1">
    <location>
        <begin position="341"/>
        <end position="352"/>
    </location>
</feature>
<name>A0AAN7NF00_MYCAM</name>
<feature type="region of interest" description="Disordered" evidence="1">
    <location>
        <begin position="325"/>
        <end position="352"/>
    </location>
</feature>
<evidence type="ECO:0000313" key="2">
    <source>
        <dbReference type="EMBL" id="KAK4826528.1"/>
    </source>
</evidence>
<organism evidence="2 3">
    <name type="scientific">Mycteria americana</name>
    <name type="common">Wood stork</name>
    <dbReference type="NCBI Taxonomy" id="33587"/>
    <lineage>
        <taxon>Eukaryota</taxon>
        <taxon>Metazoa</taxon>
        <taxon>Chordata</taxon>
        <taxon>Craniata</taxon>
        <taxon>Vertebrata</taxon>
        <taxon>Euteleostomi</taxon>
        <taxon>Archelosauria</taxon>
        <taxon>Archosauria</taxon>
        <taxon>Dinosauria</taxon>
        <taxon>Saurischia</taxon>
        <taxon>Theropoda</taxon>
        <taxon>Coelurosauria</taxon>
        <taxon>Aves</taxon>
        <taxon>Neognathae</taxon>
        <taxon>Neoaves</taxon>
        <taxon>Aequornithes</taxon>
        <taxon>Ciconiiformes</taxon>
        <taxon>Ciconiidae</taxon>
        <taxon>Mycteria</taxon>
    </lineage>
</organism>
<comment type="caution">
    <text evidence="2">The sequence shown here is derived from an EMBL/GenBank/DDBJ whole genome shotgun (WGS) entry which is preliminary data.</text>
</comment>
<protein>
    <submittedName>
        <fullName evidence="2">Uncharacterized protein</fullName>
    </submittedName>
</protein>
<feature type="compositionally biased region" description="Polar residues" evidence="1">
    <location>
        <begin position="1"/>
        <end position="21"/>
    </location>
</feature>
<evidence type="ECO:0000256" key="1">
    <source>
        <dbReference type="SAM" id="MobiDB-lite"/>
    </source>
</evidence>
<feature type="compositionally biased region" description="Basic and acidic residues" evidence="1">
    <location>
        <begin position="79"/>
        <end position="98"/>
    </location>
</feature>
<feature type="region of interest" description="Disordered" evidence="1">
    <location>
        <begin position="69"/>
        <end position="111"/>
    </location>
</feature>
<dbReference type="Proteomes" id="UP001333110">
    <property type="component" value="Unassembled WGS sequence"/>
</dbReference>